<feature type="region of interest" description="Disordered" evidence="2">
    <location>
        <begin position="257"/>
        <end position="278"/>
    </location>
</feature>
<organism evidence="4 5">
    <name type="scientific">Plasmodium relictum</name>
    <dbReference type="NCBI Taxonomy" id="85471"/>
    <lineage>
        <taxon>Eukaryota</taxon>
        <taxon>Sar</taxon>
        <taxon>Alveolata</taxon>
        <taxon>Apicomplexa</taxon>
        <taxon>Aconoidasida</taxon>
        <taxon>Haemosporida</taxon>
        <taxon>Plasmodiidae</taxon>
        <taxon>Plasmodium</taxon>
        <taxon>Plasmodium (Haemamoeba)</taxon>
    </lineage>
</organism>
<keyword evidence="3" id="KW-0472">Membrane</keyword>
<dbReference type="EMBL" id="LN835306">
    <property type="protein sequence ID" value="CRH00940.1"/>
    <property type="molecule type" value="Genomic_DNA"/>
</dbReference>
<reference evidence="4 5" key="1">
    <citation type="submission" date="2015-04" db="EMBL/GenBank/DDBJ databases">
        <authorList>
            <consortium name="Pathogen Informatics"/>
        </authorList>
    </citation>
    <scope>NUCLEOTIDE SEQUENCE [LARGE SCALE GENOMIC DNA]</scope>
    <source>
        <strain evidence="4 5">SGS1</strain>
    </source>
</reference>
<dbReference type="VEuPathDB" id="PlasmoDB:PRELSG_1128800"/>
<keyword evidence="1" id="KW-0175">Coiled coil</keyword>
<dbReference type="Proteomes" id="UP000220158">
    <property type="component" value="Chromosome 11"/>
</dbReference>
<dbReference type="KEGG" id="prel:PRELSG_1128800"/>
<proteinExistence type="predicted"/>
<evidence type="ECO:0000256" key="1">
    <source>
        <dbReference type="SAM" id="Coils"/>
    </source>
</evidence>
<dbReference type="OrthoDB" id="370755at2759"/>
<dbReference type="GeneID" id="39737067"/>
<sequence length="722" mass="88201">MKKKLFLKRFLNIEKRFFFNTHKKEQVNKIIFEYFYIEQKIHKIIDENEIRSLLILDKSNYNINGDISINKQKLNENFINEQKLEDNINNETFNENLKHIISKHISNYINSSKYFTHLCVFYIYNNEKKKFFELMKNFNNYCFGYEDLFILFYLICKINYKDMYVIRNILNVFEIYYYKINNSFSYSISNLFFYPYNNLYTAVNNLPLFYKIKLINVNKHYKKNSILQSHISKSILEKKKENDSINEFEKERDTKRKSINNENNISIEEKENGENFENIPNQNENVKIEEKRDFLRKVDETESENVLENLQDVDMEKYEKIISKNSVKFINLNIKNEKKNIQNKERKYEGLKLKSLLLLQIKNEVEKKRIDENFLELKEVLTIFIYDKELAGKNYYIKDFVNFIINYFITHSNMLSTNVLTLLVFMQKTNYYYNKKLNSSIENILTNYIKSMNLSEQDIYNFINKKIKSLQDNIKMENKENEKNFNILDFLFDQQYTYNFILFEDNIFYENKFQYVTNKLLKNYFFLISYILRLPFLKLYILKSYLNSFNMFINIFINNKNIFSYFDIREISFICTCFLKRKIIEVEIINKLFILLDYKINNFKKLLQKSDNSDIKHNKCEEANENVPFHINDILIFLHFLYYYNLKFEDLYKNIIMMCFNNFHFLNNTQKLIFFNSVEGMKKRNNMNEQLVLDYFMYDRNLQLFLNQNKNIQKDSLGFLFY</sequence>
<protein>
    <submittedName>
        <fullName evidence="4">Uncharacterized protein</fullName>
    </submittedName>
</protein>
<name>A0A1J1HBZ2_PLARL</name>
<evidence type="ECO:0000256" key="3">
    <source>
        <dbReference type="SAM" id="Phobius"/>
    </source>
</evidence>
<keyword evidence="5" id="KW-1185">Reference proteome</keyword>
<gene>
    <name evidence="4" type="ORF">PRELSG_1128800</name>
</gene>
<accession>A0A1J1HBZ2</accession>
<keyword evidence="3" id="KW-0812">Transmembrane</keyword>
<keyword evidence="3" id="KW-1133">Transmembrane helix</keyword>
<dbReference type="AlphaFoldDB" id="A0A1J1HBZ2"/>
<evidence type="ECO:0000313" key="5">
    <source>
        <dbReference type="Proteomes" id="UP000220158"/>
    </source>
</evidence>
<dbReference type="OMA" id="FYIYNNE"/>
<evidence type="ECO:0000313" key="4">
    <source>
        <dbReference type="EMBL" id="CRH00940.1"/>
    </source>
</evidence>
<feature type="coiled-coil region" evidence="1">
    <location>
        <begin position="327"/>
        <end position="354"/>
    </location>
</feature>
<feature type="transmembrane region" description="Helical" evidence="3">
    <location>
        <begin position="524"/>
        <end position="542"/>
    </location>
</feature>
<evidence type="ECO:0000256" key="2">
    <source>
        <dbReference type="SAM" id="MobiDB-lite"/>
    </source>
</evidence>
<dbReference type="RefSeq" id="XP_028533941.1">
    <property type="nucleotide sequence ID" value="XM_028677565.1"/>
</dbReference>